<sequence length="91" mass="9270">MFAERGTSRRAVGEARGSVHVRTGAGVGPGGAAGPRWVSGARERRSPAVARSGVRAAAGQLSQATGTAQMLSFWPGKMRLGLPPTTDLLAA</sequence>
<name>A0A401R240_STRNR</name>
<evidence type="ECO:0000313" key="2">
    <source>
        <dbReference type="EMBL" id="GCB91619.1"/>
    </source>
</evidence>
<reference evidence="2 3" key="1">
    <citation type="journal article" date="2019" name="Microbiol. Resour. Announc.">
        <title>Draft Genome Sequence of the Most Traditional epsilon-Poly-l-Lysine Producer, Streptomyces albulus NBRC14147.</title>
        <authorList>
            <person name="Yamanaka K."/>
            <person name="Hamano Y."/>
        </authorList>
    </citation>
    <scope>NUCLEOTIDE SEQUENCE [LARGE SCALE GENOMIC DNA]</scope>
    <source>
        <strain evidence="2 3">NBRC 14147</strain>
    </source>
</reference>
<gene>
    <name evidence="2" type="ORF">SALB_04355</name>
</gene>
<evidence type="ECO:0000313" key="3">
    <source>
        <dbReference type="Proteomes" id="UP000288351"/>
    </source>
</evidence>
<dbReference type="EMBL" id="BHXC01000006">
    <property type="protein sequence ID" value="GCB91619.1"/>
    <property type="molecule type" value="Genomic_DNA"/>
</dbReference>
<feature type="region of interest" description="Disordered" evidence="1">
    <location>
        <begin position="1"/>
        <end position="52"/>
    </location>
</feature>
<comment type="caution">
    <text evidence="2">The sequence shown here is derived from an EMBL/GenBank/DDBJ whole genome shotgun (WGS) entry which is preliminary data.</text>
</comment>
<proteinExistence type="predicted"/>
<accession>A0A401R240</accession>
<organism evidence="2 3">
    <name type="scientific">Streptomyces noursei</name>
    <name type="common">Streptomyces albulus</name>
    <dbReference type="NCBI Taxonomy" id="1971"/>
    <lineage>
        <taxon>Bacteria</taxon>
        <taxon>Bacillati</taxon>
        <taxon>Actinomycetota</taxon>
        <taxon>Actinomycetes</taxon>
        <taxon>Kitasatosporales</taxon>
        <taxon>Streptomycetaceae</taxon>
        <taxon>Streptomyces</taxon>
    </lineage>
</organism>
<evidence type="ECO:0000256" key="1">
    <source>
        <dbReference type="SAM" id="MobiDB-lite"/>
    </source>
</evidence>
<protein>
    <submittedName>
        <fullName evidence="2">Uncharacterized protein</fullName>
    </submittedName>
</protein>
<dbReference type="AlphaFoldDB" id="A0A401R240"/>
<dbReference type="Proteomes" id="UP000288351">
    <property type="component" value="Unassembled WGS sequence"/>
</dbReference>